<dbReference type="PANTHER" id="PTHR32322:SF2">
    <property type="entry name" value="EAMA DOMAIN-CONTAINING PROTEIN"/>
    <property type="match status" value="1"/>
</dbReference>
<evidence type="ECO:0000313" key="9">
    <source>
        <dbReference type="Proteomes" id="UP000326354"/>
    </source>
</evidence>
<feature type="transmembrane region" description="Helical" evidence="6">
    <location>
        <begin position="279"/>
        <end position="298"/>
    </location>
</feature>
<keyword evidence="4 6" id="KW-1133">Transmembrane helix</keyword>
<accession>A0A5S9IWD9</accession>
<feature type="transmembrane region" description="Helical" evidence="6">
    <location>
        <begin position="225"/>
        <end position="244"/>
    </location>
</feature>
<feature type="transmembrane region" description="Helical" evidence="6">
    <location>
        <begin position="34"/>
        <end position="55"/>
    </location>
</feature>
<dbReference type="OrthoDB" id="6212796at2"/>
<dbReference type="Pfam" id="PF00892">
    <property type="entry name" value="EamA"/>
    <property type="match status" value="2"/>
</dbReference>
<feature type="transmembrane region" description="Helical" evidence="6">
    <location>
        <begin position="156"/>
        <end position="178"/>
    </location>
</feature>
<dbReference type="PANTHER" id="PTHR32322">
    <property type="entry name" value="INNER MEMBRANE TRANSPORTER"/>
    <property type="match status" value="1"/>
</dbReference>
<dbReference type="InterPro" id="IPR037185">
    <property type="entry name" value="EmrE-like"/>
</dbReference>
<organism evidence="8 9">
    <name type="scientific">Uabimicrobium amorphum</name>
    <dbReference type="NCBI Taxonomy" id="2596890"/>
    <lineage>
        <taxon>Bacteria</taxon>
        <taxon>Pseudomonadati</taxon>
        <taxon>Planctomycetota</taxon>
        <taxon>Candidatus Uabimicrobiia</taxon>
        <taxon>Candidatus Uabimicrobiales</taxon>
        <taxon>Candidatus Uabimicrobiaceae</taxon>
        <taxon>Candidatus Uabimicrobium</taxon>
    </lineage>
</organism>
<evidence type="ECO:0000256" key="1">
    <source>
        <dbReference type="ARBA" id="ARBA00004141"/>
    </source>
</evidence>
<dbReference type="Proteomes" id="UP000326354">
    <property type="component" value="Chromosome"/>
</dbReference>
<feature type="domain" description="EamA" evidence="7">
    <location>
        <begin position="157"/>
        <end position="294"/>
    </location>
</feature>
<keyword evidence="9" id="KW-1185">Reference proteome</keyword>
<evidence type="ECO:0000256" key="3">
    <source>
        <dbReference type="ARBA" id="ARBA00022692"/>
    </source>
</evidence>
<reference evidence="8 9" key="1">
    <citation type="submission" date="2019-08" db="EMBL/GenBank/DDBJ databases">
        <title>Complete genome sequence of Candidatus Uab amorphum.</title>
        <authorList>
            <person name="Shiratori T."/>
            <person name="Suzuki S."/>
            <person name="Kakizawa Y."/>
            <person name="Ishida K."/>
        </authorList>
    </citation>
    <scope>NUCLEOTIDE SEQUENCE [LARGE SCALE GENOMIC DNA]</scope>
    <source>
        <strain evidence="8 9">SRT547</strain>
    </source>
</reference>
<keyword evidence="5 6" id="KW-0472">Membrane</keyword>
<protein>
    <submittedName>
        <fullName evidence="8">Membrane protein</fullName>
    </submittedName>
</protein>
<comment type="similarity">
    <text evidence="2">Belongs to the EamA transporter family.</text>
</comment>
<feature type="transmembrane region" description="Helical" evidence="6">
    <location>
        <begin position="67"/>
        <end position="87"/>
    </location>
</feature>
<evidence type="ECO:0000256" key="4">
    <source>
        <dbReference type="ARBA" id="ARBA00022989"/>
    </source>
</evidence>
<feature type="transmembrane region" description="Helical" evidence="6">
    <location>
        <begin position="256"/>
        <end position="273"/>
    </location>
</feature>
<gene>
    <name evidence="8" type="ORF">UABAM_06190</name>
</gene>
<dbReference type="RefSeq" id="WP_151971777.1">
    <property type="nucleotide sequence ID" value="NZ_AP019860.1"/>
</dbReference>
<dbReference type="InterPro" id="IPR050638">
    <property type="entry name" value="AA-Vitamin_Transporters"/>
</dbReference>
<evidence type="ECO:0000256" key="6">
    <source>
        <dbReference type="SAM" id="Phobius"/>
    </source>
</evidence>
<feature type="transmembrane region" description="Helical" evidence="6">
    <location>
        <begin position="93"/>
        <end position="118"/>
    </location>
</feature>
<name>A0A5S9IWD9_UABAM</name>
<feature type="transmembrane region" description="Helical" evidence="6">
    <location>
        <begin position="125"/>
        <end position="144"/>
    </location>
</feature>
<dbReference type="KEGG" id="uam:UABAM_06190"/>
<keyword evidence="3 6" id="KW-0812">Transmembrane</keyword>
<evidence type="ECO:0000256" key="5">
    <source>
        <dbReference type="ARBA" id="ARBA00023136"/>
    </source>
</evidence>
<comment type="subcellular location">
    <subcellularLocation>
        <location evidence="1">Membrane</location>
        <topology evidence="1">Multi-pass membrane protein</topology>
    </subcellularLocation>
</comment>
<sequence>MIKKISPLLIILAALLWSLDGILRRELRTIPAATLVMLEHSVGLLLFLPFAPLTIPKLRNISRKEWAILFAVSIIGGVLGTCFYTIALSKVQYIQYTVVVLLQQTQPIFAIVLAHFLLKEGITKNYIILASMGILAAYFLSFPRYVPQIIGNKEEIFAALFALGAAASWGSATALSKLILTKIDFLTATIVRFIIVIPFSYLMGLIMGDYIPLSEVFSVITYTQWLYLLGIACTAGAVAMSIYYKGLQHTPAQTSTILELVYPLSAVFIGYQFLNERLFWGQIIAGVVLLFVIFKLAWTQIKNYENQKLS</sequence>
<evidence type="ECO:0000259" key="7">
    <source>
        <dbReference type="Pfam" id="PF00892"/>
    </source>
</evidence>
<dbReference type="GO" id="GO:0016020">
    <property type="term" value="C:membrane"/>
    <property type="evidence" value="ECO:0007669"/>
    <property type="project" value="UniProtKB-SubCell"/>
</dbReference>
<dbReference type="InterPro" id="IPR000620">
    <property type="entry name" value="EamA_dom"/>
</dbReference>
<dbReference type="AlphaFoldDB" id="A0A5S9IWD9"/>
<dbReference type="SUPFAM" id="SSF103481">
    <property type="entry name" value="Multidrug resistance efflux transporter EmrE"/>
    <property type="match status" value="2"/>
</dbReference>
<evidence type="ECO:0000256" key="2">
    <source>
        <dbReference type="ARBA" id="ARBA00007362"/>
    </source>
</evidence>
<proteinExistence type="inferred from homology"/>
<evidence type="ECO:0000313" key="8">
    <source>
        <dbReference type="EMBL" id="BBM87775.1"/>
    </source>
</evidence>
<dbReference type="EMBL" id="AP019860">
    <property type="protein sequence ID" value="BBM87775.1"/>
    <property type="molecule type" value="Genomic_DNA"/>
</dbReference>
<feature type="transmembrane region" description="Helical" evidence="6">
    <location>
        <begin position="190"/>
        <end position="213"/>
    </location>
</feature>
<feature type="domain" description="EamA" evidence="7">
    <location>
        <begin position="8"/>
        <end position="141"/>
    </location>
</feature>